<feature type="compositionally biased region" description="Low complexity" evidence="3">
    <location>
        <begin position="319"/>
        <end position="331"/>
    </location>
</feature>
<dbReference type="OrthoDB" id="8964853at2759"/>
<accession>A0A165JPS9</accession>
<organism evidence="5 6">
    <name type="scientific">Calocera cornea HHB12733</name>
    <dbReference type="NCBI Taxonomy" id="1353952"/>
    <lineage>
        <taxon>Eukaryota</taxon>
        <taxon>Fungi</taxon>
        <taxon>Dikarya</taxon>
        <taxon>Basidiomycota</taxon>
        <taxon>Agaricomycotina</taxon>
        <taxon>Dacrymycetes</taxon>
        <taxon>Dacrymycetales</taxon>
        <taxon>Dacrymycetaceae</taxon>
        <taxon>Calocera</taxon>
    </lineage>
</organism>
<protein>
    <recommendedName>
        <fullName evidence="4">BHLH domain-containing protein</fullName>
    </recommendedName>
</protein>
<feature type="compositionally biased region" description="Low complexity" evidence="3">
    <location>
        <begin position="358"/>
        <end position="371"/>
    </location>
</feature>
<dbReference type="GO" id="GO:0090575">
    <property type="term" value="C:RNA polymerase II transcription regulator complex"/>
    <property type="evidence" value="ECO:0007669"/>
    <property type="project" value="TreeGrafter"/>
</dbReference>
<gene>
    <name evidence="5" type="ORF">CALCODRAFT_277821</name>
</gene>
<evidence type="ECO:0000256" key="1">
    <source>
        <dbReference type="ARBA" id="ARBA00023125"/>
    </source>
</evidence>
<evidence type="ECO:0000256" key="2">
    <source>
        <dbReference type="ARBA" id="ARBA00023242"/>
    </source>
</evidence>
<dbReference type="InterPro" id="IPR011598">
    <property type="entry name" value="bHLH_dom"/>
</dbReference>
<reference evidence="5 6" key="1">
    <citation type="journal article" date="2016" name="Mol. Biol. Evol.">
        <title>Comparative Genomics of Early-Diverging Mushroom-Forming Fungi Provides Insights into the Origins of Lignocellulose Decay Capabilities.</title>
        <authorList>
            <person name="Nagy L.G."/>
            <person name="Riley R."/>
            <person name="Tritt A."/>
            <person name="Adam C."/>
            <person name="Daum C."/>
            <person name="Floudas D."/>
            <person name="Sun H."/>
            <person name="Yadav J.S."/>
            <person name="Pangilinan J."/>
            <person name="Larsson K.H."/>
            <person name="Matsuura K."/>
            <person name="Barry K."/>
            <person name="Labutti K."/>
            <person name="Kuo R."/>
            <person name="Ohm R.A."/>
            <person name="Bhattacharya S.S."/>
            <person name="Shirouzu T."/>
            <person name="Yoshinaga Y."/>
            <person name="Martin F.M."/>
            <person name="Grigoriev I.V."/>
            <person name="Hibbett D.S."/>
        </authorList>
    </citation>
    <scope>NUCLEOTIDE SEQUENCE [LARGE SCALE GENOMIC DNA]</scope>
    <source>
        <strain evidence="5 6">HHB12733</strain>
    </source>
</reference>
<dbReference type="InterPro" id="IPR036638">
    <property type="entry name" value="HLH_DNA-bd_sf"/>
</dbReference>
<dbReference type="GO" id="GO:0003700">
    <property type="term" value="F:DNA-binding transcription factor activity"/>
    <property type="evidence" value="ECO:0007669"/>
    <property type="project" value="TreeGrafter"/>
</dbReference>
<keyword evidence="2" id="KW-0539">Nucleus</keyword>
<dbReference type="STRING" id="1353952.A0A165JPS9"/>
<evidence type="ECO:0000313" key="5">
    <source>
        <dbReference type="EMBL" id="KZT62118.1"/>
    </source>
</evidence>
<dbReference type="AlphaFoldDB" id="A0A165JPS9"/>
<feature type="compositionally biased region" description="Pro residues" evidence="3">
    <location>
        <begin position="407"/>
        <end position="431"/>
    </location>
</feature>
<feature type="compositionally biased region" description="Pro residues" evidence="3">
    <location>
        <begin position="582"/>
        <end position="618"/>
    </location>
</feature>
<feature type="compositionally biased region" description="Polar residues" evidence="3">
    <location>
        <begin position="96"/>
        <end position="109"/>
    </location>
</feature>
<sequence>MDPTAPAPEPAPSAAQTTSAAEPAAQTHPSLEPPPGNVRNSNTSPPDKPAVASGTASSAQHCFTNPPQPQRTHPGPTSLDRPTHGTSAGNAPASVPRSSMSANEHTSINAAPGRADQIGRPNRPWSQSPPRGQRPSAPFALPPASDRAGRAAGAAGEMSSADASGRLGVPGVGYDGRRHSIASGEIVQGHHNDHSHPTTDARAGPPSNSAHLLSPYHDHYSAQAPPQRQALKRKLSHDLLPSGDSFPNGNTAGPASGAYNNPAGSGMEVDSKPESSPTSQHPNKRRGSAIDPARIPQMSAQERENTANPSSPSGPAPPGIWAGGPPRWGSSPYPPPPAGAHPAPPAPSHITDERRDSAASIFSATSMASSASGGGGYTPSTAPTSFSSNGGPEDPNRNYQSFMWPPATGPPPPPPHGYGAPPAPYFGPPPNAQFAGGSGGPPPPPSNERKDSTGANDSTPPPGATTPDNGNPGLADEGNPTPTSASAPSIGNKDTPYSRSPELRVSHKLAERKRRKEMKDLFDELRDQLPADRGMKASKWEILSKAVEYIASMKNVIKDQARELEHLRHERDIMHSAVPGGPGAPPPGAHMHGGPPPHMIGMPPPPHAFYRPPPPGVGPPGVFARGGSPPRERDGDEERQ</sequence>
<evidence type="ECO:0000313" key="6">
    <source>
        <dbReference type="Proteomes" id="UP000076842"/>
    </source>
</evidence>
<dbReference type="PANTHER" id="PTHR10328:SF15">
    <property type="entry name" value="BHLH TRANSCRIPTION FACTOR"/>
    <property type="match status" value="1"/>
</dbReference>
<dbReference type="Pfam" id="PF00010">
    <property type="entry name" value="HLH"/>
    <property type="match status" value="1"/>
</dbReference>
<dbReference type="Gene3D" id="4.10.280.10">
    <property type="entry name" value="Helix-loop-helix DNA-binding domain"/>
    <property type="match status" value="1"/>
</dbReference>
<feature type="compositionally biased region" description="Polar residues" evidence="3">
    <location>
        <begin position="245"/>
        <end position="263"/>
    </location>
</feature>
<feature type="compositionally biased region" description="Low complexity" evidence="3">
    <location>
        <begin position="12"/>
        <end position="27"/>
    </location>
</feature>
<dbReference type="Proteomes" id="UP000076842">
    <property type="component" value="Unassembled WGS sequence"/>
</dbReference>
<dbReference type="GO" id="GO:0045944">
    <property type="term" value="P:positive regulation of transcription by RNA polymerase II"/>
    <property type="evidence" value="ECO:0007669"/>
    <property type="project" value="TreeGrafter"/>
</dbReference>
<feature type="compositionally biased region" description="Pro residues" evidence="3">
    <location>
        <begin position="1"/>
        <end position="11"/>
    </location>
</feature>
<feature type="region of interest" description="Disordered" evidence="3">
    <location>
        <begin position="1"/>
        <end position="517"/>
    </location>
</feature>
<dbReference type="PROSITE" id="PS50888">
    <property type="entry name" value="BHLH"/>
    <property type="match status" value="1"/>
</dbReference>
<feature type="compositionally biased region" description="Basic and acidic residues" evidence="3">
    <location>
        <begin position="188"/>
        <end position="199"/>
    </location>
</feature>
<evidence type="ECO:0000256" key="3">
    <source>
        <dbReference type="SAM" id="MobiDB-lite"/>
    </source>
</evidence>
<feature type="compositionally biased region" description="Pro residues" evidence="3">
    <location>
        <begin position="332"/>
        <end position="347"/>
    </location>
</feature>
<feature type="region of interest" description="Disordered" evidence="3">
    <location>
        <begin position="575"/>
        <end position="640"/>
    </location>
</feature>
<keyword evidence="6" id="KW-1185">Reference proteome</keyword>
<feature type="compositionally biased region" description="Low complexity" evidence="3">
    <location>
        <begin position="144"/>
        <end position="165"/>
    </location>
</feature>
<proteinExistence type="predicted"/>
<dbReference type="EMBL" id="KV423918">
    <property type="protein sequence ID" value="KZT62118.1"/>
    <property type="molecule type" value="Genomic_DNA"/>
</dbReference>
<feature type="compositionally biased region" description="Basic and acidic residues" evidence="3">
    <location>
        <begin position="630"/>
        <end position="640"/>
    </location>
</feature>
<dbReference type="GO" id="GO:0003677">
    <property type="term" value="F:DNA binding"/>
    <property type="evidence" value="ECO:0007669"/>
    <property type="project" value="UniProtKB-KW"/>
</dbReference>
<dbReference type="InParanoid" id="A0A165JPS9"/>
<dbReference type="SMART" id="SM00353">
    <property type="entry name" value="HLH"/>
    <property type="match status" value="1"/>
</dbReference>
<keyword evidence="1" id="KW-0238">DNA-binding</keyword>
<feature type="compositionally biased region" description="Polar residues" evidence="3">
    <location>
        <begin position="480"/>
        <end position="489"/>
    </location>
</feature>
<dbReference type="PANTHER" id="PTHR10328">
    <property type="entry name" value="PROTEIN MAX MYC-ASSOCIATED FACTOR X"/>
    <property type="match status" value="1"/>
</dbReference>
<dbReference type="GO" id="GO:0046983">
    <property type="term" value="F:protein dimerization activity"/>
    <property type="evidence" value="ECO:0007669"/>
    <property type="project" value="InterPro"/>
</dbReference>
<dbReference type="SUPFAM" id="SSF47459">
    <property type="entry name" value="HLH, helix-loop-helix DNA-binding domain"/>
    <property type="match status" value="1"/>
</dbReference>
<name>A0A165JPS9_9BASI</name>
<feature type="domain" description="BHLH" evidence="4">
    <location>
        <begin position="502"/>
        <end position="553"/>
    </location>
</feature>
<evidence type="ECO:0000259" key="4">
    <source>
        <dbReference type="PROSITE" id="PS50888"/>
    </source>
</evidence>
<feature type="compositionally biased region" description="Polar residues" evidence="3">
    <location>
        <begin position="54"/>
        <end position="65"/>
    </location>
</feature>